<proteinExistence type="predicted"/>
<dbReference type="AlphaFoldDB" id="A0A6C6Z8B6"/>
<accession>A0A6C6Z8B6</accession>
<sequence>MIAASILVIINYSKVSHKRCAKRAQGADSIRKRC</sequence>
<name>A0A6C6Z8B6_SALPB</name>
<protein>
    <submittedName>
        <fullName evidence="1">Uncharacterized protein</fullName>
    </submittedName>
</protein>
<evidence type="ECO:0000313" key="2">
    <source>
        <dbReference type="Proteomes" id="UP000008556"/>
    </source>
</evidence>
<organism evidence="1 2">
    <name type="scientific">Salmonella paratyphi B (strain ATCC BAA-1250 / SPB7)</name>
    <dbReference type="NCBI Taxonomy" id="1016998"/>
    <lineage>
        <taxon>Bacteria</taxon>
        <taxon>Pseudomonadati</taxon>
        <taxon>Pseudomonadota</taxon>
        <taxon>Gammaproteobacteria</taxon>
        <taxon>Enterobacterales</taxon>
        <taxon>Enterobacteriaceae</taxon>
        <taxon>Salmonella</taxon>
    </lineage>
</organism>
<dbReference type="EMBL" id="CP000886">
    <property type="protein sequence ID" value="ABX70252.1"/>
    <property type="molecule type" value="Genomic_DNA"/>
</dbReference>
<reference evidence="1 2" key="1">
    <citation type="submission" date="2007-11" db="EMBL/GenBank/DDBJ databases">
        <authorList>
            <consortium name="The Salmonella enterica serovar Paratyphi B Genome Sequencing Project"/>
            <person name="McClelland M."/>
            <person name="Sanderson E.K."/>
            <person name="Porwollik S."/>
            <person name="Spieth J."/>
            <person name="Clifton W.S."/>
            <person name="Fulton R."/>
            <person name="Cordes M."/>
            <person name="Wollam A."/>
            <person name="Shah N."/>
            <person name="Pepin K."/>
            <person name="Bhonagiri V."/>
            <person name="Nash W."/>
            <person name="Johnson M."/>
            <person name="Thiruvilangam P."/>
            <person name="Wilson R."/>
        </authorList>
    </citation>
    <scope>NUCLEOTIDE SEQUENCE [LARGE SCALE GENOMIC DNA]</scope>
    <source>
        <strain evidence="2">ATCC BAA-1250 / SPB7</strain>
    </source>
</reference>
<evidence type="ECO:0000313" key="1">
    <source>
        <dbReference type="EMBL" id="ABX70252.1"/>
    </source>
</evidence>
<gene>
    <name evidence="1" type="ordered locus">SPAB_04958</name>
</gene>
<dbReference type="KEGG" id="spq:SPAB_04958"/>
<dbReference type="Proteomes" id="UP000008556">
    <property type="component" value="Chromosome"/>
</dbReference>